<evidence type="ECO:0000313" key="4">
    <source>
        <dbReference type="Proteomes" id="UP000494206"/>
    </source>
</evidence>
<evidence type="ECO:0000256" key="1">
    <source>
        <dbReference type="SAM" id="SignalP"/>
    </source>
</evidence>
<feature type="signal peptide" evidence="1">
    <location>
        <begin position="1"/>
        <end position="16"/>
    </location>
</feature>
<protein>
    <recommendedName>
        <fullName evidence="2">C-type lectin domain-containing protein</fullName>
    </recommendedName>
</protein>
<sequence>MLKLVVCVLLPLAIVGQCPPNAVLDTTSSSCLQFYRSPVNFDTAETICASQSGHLVSVHNAIDNSFIASNANRFFSNKAWLGAKANAADVTNPLNWYWTDGSKYDYTHYKVGEPKSQGRTSCLQLEIGTSSWSTNACNHTLPFICAYPQIVPPTCPTPVIPSHCPNGYTWFRETDFCYKNTVKFTNFNDARSACQADGGELASIHSQAENDLLVEFSKAGITNKDKRWNDQVWIGLIYQDQKWIWTDGTAVNYVNWGDGEPNNMDKEWWTVLVSDPHESKNSEYSRWNNIAQIDERAFLCKIRPLH</sequence>
<evidence type="ECO:0000313" key="3">
    <source>
        <dbReference type="EMBL" id="CAB3405902.1"/>
    </source>
</evidence>
<reference evidence="3 4" key="1">
    <citation type="submission" date="2020-04" db="EMBL/GenBank/DDBJ databases">
        <authorList>
            <person name="Laetsch R D."/>
            <person name="Stevens L."/>
            <person name="Kumar S."/>
            <person name="Blaxter L. M."/>
        </authorList>
    </citation>
    <scope>NUCLEOTIDE SEQUENCE [LARGE SCALE GENOMIC DNA]</scope>
</reference>
<keyword evidence="1" id="KW-0732">Signal</keyword>
<gene>
    <name evidence="3" type="ORF">CBOVIS_LOCUS8044</name>
</gene>
<dbReference type="SMART" id="SM00034">
    <property type="entry name" value="CLECT"/>
    <property type="match status" value="2"/>
</dbReference>
<proteinExistence type="predicted"/>
<dbReference type="InterPro" id="IPR001304">
    <property type="entry name" value="C-type_lectin-like"/>
</dbReference>
<dbReference type="AlphaFoldDB" id="A0A8S1EQH8"/>
<dbReference type="Pfam" id="PF00059">
    <property type="entry name" value="Lectin_C"/>
    <property type="match status" value="2"/>
</dbReference>
<keyword evidence="4" id="KW-1185">Reference proteome</keyword>
<dbReference type="SUPFAM" id="SSF56436">
    <property type="entry name" value="C-type lectin-like"/>
    <property type="match status" value="2"/>
</dbReference>
<dbReference type="PROSITE" id="PS50041">
    <property type="entry name" value="C_TYPE_LECTIN_2"/>
    <property type="match status" value="2"/>
</dbReference>
<feature type="chain" id="PRO_5035876937" description="C-type lectin domain-containing protein" evidence="1">
    <location>
        <begin position="17"/>
        <end position="306"/>
    </location>
</feature>
<dbReference type="Proteomes" id="UP000494206">
    <property type="component" value="Unassembled WGS sequence"/>
</dbReference>
<feature type="domain" description="C-type lectin" evidence="2">
    <location>
        <begin position="173"/>
        <end position="301"/>
    </location>
</feature>
<feature type="domain" description="C-type lectin" evidence="2">
    <location>
        <begin position="27"/>
        <end position="146"/>
    </location>
</feature>
<organism evidence="3 4">
    <name type="scientific">Caenorhabditis bovis</name>
    <dbReference type="NCBI Taxonomy" id="2654633"/>
    <lineage>
        <taxon>Eukaryota</taxon>
        <taxon>Metazoa</taxon>
        <taxon>Ecdysozoa</taxon>
        <taxon>Nematoda</taxon>
        <taxon>Chromadorea</taxon>
        <taxon>Rhabditida</taxon>
        <taxon>Rhabditina</taxon>
        <taxon>Rhabditomorpha</taxon>
        <taxon>Rhabditoidea</taxon>
        <taxon>Rhabditidae</taxon>
        <taxon>Peloderinae</taxon>
        <taxon>Caenorhabditis</taxon>
    </lineage>
</organism>
<dbReference type="InterPro" id="IPR016186">
    <property type="entry name" value="C-type_lectin-like/link_sf"/>
</dbReference>
<accession>A0A8S1EQH8</accession>
<dbReference type="CDD" id="cd00037">
    <property type="entry name" value="CLECT"/>
    <property type="match status" value="2"/>
</dbReference>
<dbReference type="OrthoDB" id="5877119at2759"/>
<dbReference type="InterPro" id="IPR016187">
    <property type="entry name" value="CTDL_fold"/>
</dbReference>
<dbReference type="PANTHER" id="PTHR22803">
    <property type="entry name" value="MANNOSE, PHOSPHOLIPASE, LECTIN RECEPTOR RELATED"/>
    <property type="match status" value="1"/>
</dbReference>
<dbReference type="InterPro" id="IPR050111">
    <property type="entry name" value="C-type_lectin/snaclec_domain"/>
</dbReference>
<dbReference type="Gene3D" id="3.10.100.10">
    <property type="entry name" value="Mannose-Binding Protein A, subunit A"/>
    <property type="match status" value="2"/>
</dbReference>
<evidence type="ECO:0000259" key="2">
    <source>
        <dbReference type="PROSITE" id="PS50041"/>
    </source>
</evidence>
<dbReference type="FunFam" id="3.10.100.10:FF:000091">
    <property type="entry name" value="C-type LECtin"/>
    <property type="match status" value="1"/>
</dbReference>
<dbReference type="EMBL" id="CADEPM010000005">
    <property type="protein sequence ID" value="CAB3405902.1"/>
    <property type="molecule type" value="Genomic_DNA"/>
</dbReference>
<comment type="caution">
    <text evidence="3">The sequence shown here is derived from an EMBL/GenBank/DDBJ whole genome shotgun (WGS) entry which is preliminary data.</text>
</comment>
<name>A0A8S1EQH8_9PELO</name>